<feature type="non-terminal residue" evidence="4">
    <location>
        <position position="1"/>
    </location>
</feature>
<dbReference type="Gene3D" id="3.20.20.70">
    <property type="entry name" value="Aldolase class I"/>
    <property type="match status" value="1"/>
</dbReference>
<gene>
    <name evidence="4" type="ORF">ENJ67_03280</name>
</gene>
<dbReference type="InterPro" id="IPR022998">
    <property type="entry name" value="ThiamineP_synth_TenI"/>
</dbReference>
<dbReference type="InterPro" id="IPR013785">
    <property type="entry name" value="Aldolase_TIM"/>
</dbReference>
<reference evidence="4" key="1">
    <citation type="journal article" date="2020" name="mSystems">
        <title>Genome- and Community-Level Interaction Insights into Carbon Utilization and Element Cycling Functions of Hydrothermarchaeota in Hydrothermal Sediment.</title>
        <authorList>
            <person name="Zhou Z."/>
            <person name="Liu Y."/>
            <person name="Xu W."/>
            <person name="Pan J."/>
            <person name="Luo Z.H."/>
            <person name="Li M."/>
        </authorList>
    </citation>
    <scope>NUCLEOTIDE SEQUENCE [LARGE SCALE GENOMIC DNA]</scope>
    <source>
        <strain evidence="4">HyVt-507</strain>
    </source>
</reference>
<evidence type="ECO:0000259" key="3">
    <source>
        <dbReference type="Pfam" id="PF02581"/>
    </source>
</evidence>
<dbReference type="GO" id="GO:0004789">
    <property type="term" value="F:thiamine-phosphate diphosphorylase activity"/>
    <property type="evidence" value="ECO:0007669"/>
    <property type="project" value="TreeGrafter"/>
</dbReference>
<dbReference type="Proteomes" id="UP000886390">
    <property type="component" value="Unassembled WGS sequence"/>
</dbReference>
<dbReference type="SUPFAM" id="SSF51391">
    <property type="entry name" value="Thiamin phosphate synthase"/>
    <property type="match status" value="1"/>
</dbReference>
<dbReference type="CDD" id="cd00564">
    <property type="entry name" value="TMP_TenI"/>
    <property type="match status" value="1"/>
</dbReference>
<proteinExistence type="predicted"/>
<dbReference type="GO" id="GO:0005737">
    <property type="term" value="C:cytoplasm"/>
    <property type="evidence" value="ECO:0007669"/>
    <property type="project" value="TreeGrafter"/>
</dbReference>
<keyword evidence="2" id="KW-0784">Thiamine biosynthesis</keyword>
<feature type="domain" description="Thiamine phosphate synthase/TenI" evidence="3">
    <location>
        <begin position="4"/>
        <end position="83"/>
    </location>
</feature>
<evidence type="ECO:0000256" key="1">
    <source>
        <dbReference type="ARBA" id="ARBA00004948"/>
    </source>
</evidence>
<dbReference type="GO" id="GO:0009228">
    <property type="term" value="P:thiamine biosynthetic process"/>
    <property type="evidence" value="ECO:0007669"/>
    <property type="project" value="UniProtKB-KW"/>
</dbReference>
<dbReference type="AlphaFoldDB" id="A0A7C3FXY8"/>
<dbReference type="InterPro" id="IPR036206">
    <property type="entry name" value="ThiamineP_synth_sf"/>
</dbReference>
<evidence type="ECO:0000256" key="2">
    <source>
        <dbReference type="ARBA" id="ARBA00022977"/>
    </source>
</evidence>
<comment type="caution">
    <text evidence="4">The sequence shown here is derived from an EMBL/GenBank/DDBJ whole genome shotgun (WGS) entry which is preliminary data.</text>
</comment>
<evidence type="ECO:0000313" key="4">
    <source>
        <dbReference type="EMBL" id="HFB53731.1"/>
    </source>
</evidence>
<organism evidence="4">
    <name type="scientific">Sulfurimonas autotrophica</name>
    <dbReference type="NCBI Taxonomy" id="202747"/>
    <lineage>
        <taxon>Bacteria</taxon>
        <taxon>Pseudomonadati</taxon>
        <taxon>Campylobacterota</taxon>
        <taxon>Epsilonproteobacteria</taxon>
        <taxon>Campylobacterales</taxon>
        <taxon>Sulfurimonadaceae</taxon>
        <taxon>Sulfurimonas</taxon>
    </lineage>
</organism>
<accession>A0A7C3FXY8</accession>
<comment type="pathway">
    <text evidence="1">Cofactor biosynthesis; thiamine diphosphate biosynthesis.</text>
</comment>
<name>A0A7C3FXY8_9BACT</name>
<dbReference type="PANTHER" id="PTHR20857:SF15">
    <property type="entry name" value="THIAMINE-PHOSPHATE SYNTHASE"/>
    <property type="match status" value="1"/>
</dbReference>
<dbReference type="EMBL" id="DRNH01000174">
    <property type="protein sequence ID" value="HFB53731.1"/>
    <property type="molecule type" value="Genomic_DNA"/>
</dbReference>
<protein>
    <submittedName>
        <fullName evidence="4">Thiamine phosphate synthase</fullName>
    </submittedName>
</protein>
<dbReference type="Pfam" id="PF02581">
    <property type="entry name" value="TMP-TENI"/>
    <property type="match status" value="1"/>
</dbReference>
<dbReference type="PANTHER" id="PTHR20857">
    <property type="entry name" value="THIAMINE-PHOSPHATE PYROPHOSPHORYLASE"/>
    <property type="match status" value="1"/>
</dbReference>
<sequence length="87" mass="9487">GLEVVISTHTHDEVHIAEAMGADYITYGPVFETPNKGEPKGVEDLREIIAMTDIKVFALGGIISDEQVKALEESGAYGFASIRYFRA</sequence>